<name>A0AAD9S8B9_PHOAM</name>
<accession>A0AAD9S8B9</accession>
<evidence type="ECO:0000313" key="3">
    <source>
        <dbReference type="Proteomes" id="UP001265746"/>
    </source>
</evidence>
<dbReference type="Proteomes" id="UP001265746">
    <property type="component" value="Unassembled WGS sequence"/>
</dbReference>
<sequence length="129" mass="14738">MSSAKQDTLSSNENWKKGGGKIKRGKPTGRREVVEKYKAIGAHTIEDRNRKQYGIEARAWQWGLDKDDDNFLGAIFAKERRQANKLALQDQLLALEEEEQGRDVSQEGAQNRDEHENKEVSLIGLEDRD</sequence>
<dbReference type="AlphaFoldDB" id="A0AAD9S8B9"/>
<keyword evidence="3" id="KW-1185">Reference proteome</keyword>
<organism evidence="2 3">
    <name type="scientific">Phomopsis amygdali</name>
    <name type="common">Fusicoccum amygdali</name>
    <dbReference type="NCBI Taxonomy" id="1214568"/>
    <lineage>
        <taxon>Eukaryota</taxon>
        <taxon>Fungi</taxon>
        <taxon>Dikarya</taxon>
        <taxon>Ascomycota</taxon>
        <taxon>Pezizomycotina</taxon>
        <taxon>Sordariomycetes</taxon>
        <taxon>Sordariomycetidae</taxon>
        <taxon>Diaporthales</taxon>
        <taxon>Diaporthaceae</taxon>
        <taxon>Diaporthe</taxon>
    </lineage>
</organism>
<dbReference type="EMBL" id="JAUJFL010000006">
    <property type="protein sequence ID" value="KAK2601448.1"/>
    <property type="molecule type" value="Genomic_DNA"/>
</dbReference>
<reference evidence="2" key="1">
    <citation type="submission" date="2023-06" db="EMBL/GenBank/DDBJ databases">
        <authorList>
            <person name="Noh H."/>
        </authorList>
    </citation>
    <scope>NUCLEOTIDE SEQUENCE</scope>
    <source>
        <strain evidence="2">DUCC20226</strain>
    </source>
</reference>
<evidence type="ECO:0000256" key="1">
    <source>
        <dbReference type="SAM" id="MobiDB-lite"/>
    </source>
</evidence>
<gene>
    <name evidence="2" type="ORF">N8I77_010897</name>
</gene>
<feature type="region of interest" description="Disordered" evidence="1">
    <location>
        <begin position="98"/>
        <end position="129"/>
    </location>
</feature>
<feature type="compositionally biased region" description="Basic residues" evidence="1">
    <location>
        <begin position="18"/>
        <end position="28"/>
    </location>
</feature>
<evidence type="ECO:0000313" key="2">
    <source>
        <dbReference type="EMBL" id="KAK2601448.1"/>
    </source>
</evidence>
<feature type="compositionally biased region" description="Polar residues" evidence="1">
    <location>
        <begin position="1"/>
        <end position="13"/>
    </location>
</feature>
<feature type="region of interest" description="Disordered" evidence="1">
    <location>
        <begin position="1"/>
        <end position="32"/>
    </location>
</feature>
<comment type="caution">
    <text evidence="2">The sequence shown here is derived from an EMBL/GenBank/DDBJ whole genome shotgun (WGS) entry which is preliminary data.</text>
</comment>
<feature type="compositionally biased region" description="Basic and acidic residues" evidence="1">
    <location>
        <begin position="101"/>
        <end position="129"/>
    </location>
</feature>
<proteinExistence type="predicted"/>
<protein>
    <submittedName>
        <fullName evidence="2">Uncharacterized protein</fullName>
    </submittedName>
</protein>